<dbReference type="InterPro" id="IPR047198">
    <property type="entry name" value="DDP-like_NUDIX"/>
</dbReference>
<dbReference type="PANTHER" id="PTHR12629:SF0">
    <property type="entry name" value="DIPHOSPHOINOSITOL-POLYPHOSPHATE DIPHOSPHATASE"/>
    <property type="match status" value="1"/>
</dbReference>
<dbReference type="GO" id="GO:0005737">
    <property type="term" value="C:cytoplasm"/>
    <property type="evidence" value="ECO:0007669"/>
    <property type="project" value="TreeGrafter"/>
</dbReference>
<evidence type="ECO:0000313" key="5">
    <source>
        <dbReference type="EMBL" id="SVB35642.1"/>
    </source>
</evidence>
<dbReference type="InterPro" id="IPR015797">
    <property type="entry name" value="NUDIX_hydrolase-like_dom_sf"/>
</dbReference>
<gene>
    <name evidence="5" type="ORF">METZ01_LOCUS188496</name>
</gene>
<evidence type="ECO:0000256" key="4">
    <source>
        <dbReference type="ARBA" id="ARBA00022842"/>
    </source>
</evidence>
<reference evidence="5" key="1">
    <citation type="submission" date="2018-05" db="EMBL/GenBank/DDBJ databases">
        <authorList>
            <person name="Lanie J.A."/>
            <person name="Ng W.-L."/>
            <person name="Kazmierczak K.M."/>
            <person name="Andrzejewski T.M."/>
            <person name="Davidsen T.M."/>
            <person name="Wayne K.J."/>
            <person name="Tettelin H."/>
            <person name="Glass J.I."/>
            <person name="Rusch D."/>
            <person name="Podicherti R."/>
            <person name="Tsui H.-C.T."/>
            <person name="Winkler M.E."/>
        </authorList>
    </citation>
    <scope>NUCLEOTIDE SEQUENCE</scope>
</reference>
<dbReference type="AlphaFoldDB" id="A0A382DC93"/>
<keyword evidence="4" id="KW-0460">Magnesium</keyword>
<evidence type="ECO:0000256" key="2">
    <source>
        <dbReference type="ARBA" id="ARBA00022723"/>
    </source>
</evidence>
<organism evidence="5">
    <name type="scientific">marine metagenome</name>
    <dbReference type="NCBI Taxonomy" id="408172"/>
    <lineage>
        <taxon>unclassified sequences</taxon>
        <taxon>metagenomes</taxon>
        <taxon>ecological metagenomes</taxon>
    </lineage>
</organism>
<proteinExistence type="predicted"/>
<sequence>VEKAIKAGVVATREKNGRTEILLVSTKNNGWGVPKGNLMPELGKKKTALEEAYEEAGALGKIVDGRKATIEHPDWTLDLYPMKISKLLKKWPEMDWREREWVPLKKIEKWLTYPALVECVEELAD</sequence>
<accession>A0A382DC93</accession>
<keyword evidence="3" id="KW-0378">Hydrolase</keyword>
<evidence type="ECO:0000256" key="1">
    <source>
        <dbReference type="ARBA" id="ARBA00001946"/>
    </source>
</evidence>
<dbReference type="SUPFAM" id="SSF55811">
    <property type="entry name" value="Nudix"/>
    <property type="match status" value="1"/>
</dbReference>
<comment type="cofactor">
    <cofactor evidence="1">
        <name>Mg(2+)</name>
        <dbReference type="ChEBI" id="CHEBI:18420"/>
    </cofactor>
</comment>
<name>A0A382DC93_9ZZZZ</name>
<dbReference type="GO" id="GO:0005634">
    <property type="term" value="C:nucleus"/>
    <property type="evidence" value="ECO:0007669"/>
    <property type="project" value="TreeGrafter"/>
</dbReference>
<protein>
    <submittedName>
        <fullName evidence="5">Uncharacterized protein</fullName>
    </submittedName>
</protein>
<dbReference type="EMBL" id="UINC01038519">
    <property type="protein sequence ID" value="SVB35642.1"/>
    <property type="molecule type" value="Genomic_DNA"/>
</dbReference>
<feature type="non-terminal residue" evidence="5">
    <location>
        <position position="1"/>
    </location>
</feature>
<dbReference type="PANTHER" id="PTHR12629">
    <property type="entry name" value="DIPHOSPHOINOSITOL POLYPHOSPHATE PHOSPHOHYDROLASE"/>
    <property type="match status" value="1"/>
</dbReference>
<keyword evidence="2" id="KW-0479">Metal-binding</keyword>
<dbReference type="Gene3D" id="3.90.79.10">
    <property type="entry name" value="Nucleoside Triphosphate Pyrophosphohydrolase"/>
    <property type="match status" value="1"/>
</dbReference>
<evidence type="ECO:0000256" key="3">
    <source>
        <dbReference type="ARBA" id="ARBA00022801"/>
    </source>
</evidence>
<dbReference type="GO" id="GO:0016462">
    <property type="term" value="F:pyrophosphatase activity"/>
    <property type="evidence" value="ECO:0007669"/>
    <property type="project" value="InterPro"/>
</dbReference>
<dbReference type="GO" id="GO:0046872">
    <property type="term" value="F:metal ion binding"/>
    <property type="evidence" value="ECO:0007669"/>
    <property type="project" value="UniProtKB-KW"/>
</dbReference>
<dbReference type="CDD" id="cd04666">
    <property type="entry name" value="NUDIX_DIPP2_like_Nudt4"/>
    <property type="match status" value="1"/>
</dbReference>